<feature type="domain" description="AAA" evidence="1">
    <location>
        <begin position="2"/>
        <end position="144"/>
    </location>
</feature>
<dbReference type="InterPro" id="IPR027417">
    <property type="entry name" value="P-loop_NTPase"/>
</dbReference>
<dbReference type="InterPro" id="IPR025669">
    <property type="entry name" value="AAA_dom"/>
</dbReference>
<proteinExistence type="predicted"/>
<dbReference type="RefSeq" id="WP_012663854.1">
    <property type="nucleotide sequence ID" value="NC_012115.1"/>
</dbReference>
<dbReference type="HOGENOM" id="CLU_037612_1_4_7"/>
<sequence length="220" mass="25487">MIISLYNIKGGVGKTSTSINLVSVASKKGKTLLWDLDIQGASSYFFNKKPKKRYIFQKPIEKIIKSTQYENIDIIPADIKLEKYKNEMKELLSILRNRYDFIIMDAPASLNALTRDLLKHSDIILVPVLPNILSLRTYNQILKTKLAKNIKLFVNGFENKPAHKKIIQTILKLPKSQYLKTYIPKSDLIESMPFEKMSVVERFPESREAKVYEKMFEEII</sequence>
<dbReference type="CDD" id="cd02042">
    <property type="entry name" value="ParAB_family"/>
    <property type="match status" value="1"/>
</dbReference>
<dbReference type="OrthoDB" id="7827693at2"/>
<protein>
    <submittedName>
        <fullName evidence="2">ATPase, ParA family</fullName>
    </submittedName>
</protein>
<accession>B9L979</accession>
<dbReference type="PANTHER" id="PTHR13696">
    <property type="entry name" value="P-LOOP CONTAINING NUCLEOSIDE TRIPHOSPHATE HYDROLASE"/>
    <property type="match status" value="1"/>
</dbReference>
<dbReference type="Proteomes" id="UP000000448">
    <property type="component" value="Chromosome"/>
</dbReference>
<evidence type="ECO:0000313" key="3">
    <source>
        <dbReference type="Proteomes" id="UP000000448"/>
    </source>
</evidence>
<organism evidence="2 3">
    <name type="scientific">Nautilia profundicola (strain ATCC BAA-1463 / DSM 18972 / AmH)</name>
    <dbReference type="NCBI Taxonomy" id="598659"/>
    <lineage>
        <taxon>Bacteria</taxon>
        <taxon>Pseudomonadati</taxon>
        <taxon>Campylobacterota</taxon>
        <taxon>Epsilonproteobacteria</taxon>
        <taxon>Nautiliales</taxon>
        <taxon>Nautiliaceae</taxon>
        <taxon>Nautilia</taxon>
    </lineage>
</organism>
<dbReference type="Gene3D" id="3.40.50.300">
    <property type="entry name" value="P-loop containing nucleotide triphosphate hydrolases"/>
    <property type="match status" value="1"/>
</dbReference>
<dbReference type="Pfam" id="PF13614">
    <property type="entry name" value="AAA_31"/>
    <property type="match status" value="1"/>
</dbReference>
<dbReference type="SUPFAM" id="SSF52540">
    <property type="entry name" value="P-loop containing nucleoside triphosphate hydrolases"/>
    <property type="match status" value="1"/>
</dbReference>
<name>B9L979_NAUPA</name>
<dbReference type="PANTHER" id="PTHR13696:SF52">
    <property type="entry name" value="PARA FAMILY PROTEIN CT_582"/>
    <property type="match status" value="1"/>
</dbReference>
<reference evidence="2 3" key="1">
    <citation type="journal article" date="2009" name="PLoS Genet.">
        <title>Adaptations to submarine hydrothermal environments exemplified by the genome of Nautilia profundicola.</title>
        <authorList>
            <person name="Campbell B.J."/>
            <person name="Smith J.L."/>
            <person name="Hanson T.E."/>
            <person name="Klotz M.G."/>
            <person name="Stein L.Y."/>
            <person name="Lee C.K."/>
            <person name="Wu D."/>
            <person name="Robinson J.M."/>
            <person name="Khouri H.M."/>
            <person name="Eisen J.A."/>
            <person name="Cary S.C."/>
        </authorList>
    </citation>
    <scope>NUCLEOTIDE SEQUENCE [LARGE SCALE GENOMIC DNA]</scope>
    <source>
        <strain evidence="3">ATCC BAA-1463 / DSM 18972 / AmH</strain>
    </source>
</reference>
<keyword evidence="3" id="KW-1185">Reference proteome</keyword>
<dbReference type="eggNOG" id="COG1192">
    <property type="taxonomic scope" value="Bacteria"/>
</dbReference>
<dbReference type="STRING" id="598659.NAMH_0783"/>
<dbReference type="AlphaFoldDB" id="B9L979"/>
<dbReference type="InterPro" id="IPR050678">
    <property type="entry name" value="DNA_Partitioning_ATPase"/>
</dbReference>
<dbReference type="EMBL" id="CP001279">
    <property type="protein sequence ID" value="ACM92483.1"/>
    <property type="molecule type" value="Genomic_DNA"/>
</dbReference>
<gene>
    <name evidence="2" type="ordered locus">NAMH_0783</name>
</gene>
<dbReference type="KEGG" id="nam:NAMH_0783"/>
<evidence type="ECO:0000259" key="1">
    <source>
        <dbReference type="Pfam" id="PF13614"/>
    </source>
</evidence>
<evidence type="ECO:0000313" key="2">
    <source>
        <dbReference type="EMBL" id="ACM92483.1"/>
    </source>
</evidence>